<evidence type="ECO:0000256" key="2">
    <source>
        <dbReference type="ARBA" id="ARBA00022723"/>
    </source>
</evidence>
<gene>
    <name evidence="6 7" type="primary">LOC108700425</name>
</gene>
<dbReference type="PROSITE" id="PS00018">
    <property type="entry name" value="EF_HAND_1"/>
    <property type="match status" value="1"/>
</dbReference>
<dbReference type="InterPro" id="IPR011992">
    <property type="entry name" value="EF-hand-dom_pair"/>
</dbReference>
<dbReference type="AlphaFoldDB" id="A0A1L8F556"/>
<dbReference type="InterPro" id="IPR018247">
    <property type="entry name" value="EF_Hand_1_Ca_BS"/>
</dbReference>
<dbReference type="RefSeq" id="XP_041430521.1">
    <property type="nucleotide sequence ID" value="XM_041574587.1"/>
</dbReference>
<dbReference type="STRING" id="8355.A0A1L8F556"/>
<dbReference type="OrthoDB" id="8881129at2759"/>
<organism evidence="6">
    <name type="scientific">Xenopus laevis</name>
    <name type="common">African clawed frog</name>
    <dbReference type="NCBI Taxonomy" id="8355"/>
    <lineage>
        <taxon>Eukaryota</taxon>
        <taxon>Metazoa</taxon>
        <taxon>Chordata</taxon>
        <taxon>Craniata</taxon>
        <taxon>Vertebrata</taxon>
        <taxon>Euteleostomi</taxon>
        <taxon>Amphibia</taxon>
        <taxon>Batrachia</taxon>
        <taxon>Anura</taxon>
        <taxon>Pipoidea</taxon>
        <taxon>Pipidae</taxon>
        <taxon>Xenopodinae</taxon>
        <taxon>Xenopus</taxon>
        <taxon>Xenopus</taxon>
    </lineage>
</organism>
<reference evidence="6" key="1">
    <citation type="submission" date="2022-04" db="UniProtKB">
        <authorList>
            <consortium name="RefSeq"/>
        </authorList>
    </citation>
    <scope>IDENTIFICATION</scope>
    <source>
        <strain evidence="6 7">J_2021</strain>
        <tissue evidence="6 7">Erythrocytes</tissue>
    </source>
</reference>
<dbReference type="InterPro" id="IPR013787">
    <property type="entry name" value="S100_Ca-bd_sub"/>
</dbReference>
<dbReference type="SMART" id="SM01394">
    <property type="entry name" value="S_100"/>
    <property type="match status" value="1"/>
</dbReference>
<dbReference type="Proteomes" id="UP000186698">
    <property type="component" value="Chromosome 8S"/>
</dbReference>
<proteinExistence type="inferred from homology"/>
<dbReference type="InterPro" id="IPR034325">
    <property type="entry name" value="S-100_dom"/>
</dbReference>
<dbReference type="SUPFAM" id="SSF47473">
    <property type="entry name" value="EF-hand"/>
    <property type="match status" value="1"/>
</dbReference>
<dbReference type="PaxDb" id="8355-A0A1L8F556"/>
<dbReference type="Pfam" id="PF01023">
    <property type="entry name" value="S_100"/>
    <property type="match status" value="1"/>
</dbReference>
<dbReference type="PANTHER" id="PTHR11639">
    <property type="entry name" value="S100 CALCIUM-BINDING PROTEIN"/>
    <property type="match status" value="1"/>
</dbReference>
<evidence type="ECO:0000313" key="7">
    <source>
        <dbReference type="RefSeq" id="XP_041430521.1"/>
    </source>
</evidence>
<feature type="domain" description="EF-hand" evidence="4">
    <location>
        <begin position="50"/>
        <end position="85"/>
    </location>
</feature>
<dbReference type="Bgee" id="108700425">
    <property type="expression patterns" value="Expressed in neurula embryo and 18 other cell types or tissues"/>
</dbReference>
<protein>
    <submittedName>
        <fullName evidence="6 7">protein S100-G</fullName>
    </submittedName>
</protein>
<evidence type="ECO:0000313" key="5">
    <source>
        <dbReference type="Proteomes" id="UP000186698"/>
    </source>
</evidence>
<dbReference type="PROSITE" id="PS50222">
    <property type="entry name" value="EF_HAND_2"/>
    <property type="match status" value="1"/>
</dbReference>
<evidence type="ECO:0000256" key="3">
    <source>
        <dbReference type="ARBA" id="ARBA00022837"/>
    </source>
</evidence>
<evidence type="ECO:0000256" key="1">
    <source>
        <dbReference type="ARBA" id="ARBA00007323"/>
    </source>
</evidence>
<dbReference type="OMA" id="HILLIHF"/>
<evidence type="ECO:0000313" key="6">
    <source>
        <dbReference type="RefSeq" id="XP_018089084.1"/>
    </source>
</evidence>
<keyword evidence="3" id="KW-0106">Calcium</keyword>
<sequence length="92" mass="10341">MAANLEQQIIQLIGTFKKYAGKDGDSSSLNQAELTEMAMKEFPSLCKNEKKDEILKGVFGKMDMDGDKKVTFDEFAMFFCFITIALEGNLNK</sequence>
<evidence type="ECO:0000259" key="4">
    <source>
        <dbReference type="PROSITE" id="PS50222"/>
    </source>
</evidence>
<name>A0A1L8F556_XENLA</name>
<keyword evidence="5" id="KW-1185">Reference proteome</keyword>
<keyword evidence="2" id="KW-0479">Metal-binding</keyword>
<dbReference type="GO" id="GO:0005509">
    <property type="term" value="F:calcium ion binding"/>
    <property type="evidence" value="ECO:0007669"/>
    <property type="project" value="InterPro"/>
</dbReference>
<dbReference type="Gene3D" id="1.10.238.10">
    <property type="entry name" value="EF-hand"/>
    <property type="match status" value="1"/>
</dbReference>
<accession>A0A1L8F556</accession>
<dbReference type="GO" id="GO:0046914">
    <property type="term" value="F:transition metal ion binding"/>
    <property type="evidence" value="ECO:0007669"/>
    <property type="project" value="InterPro"/>
</dbReference>
<dbReference type="PANTHER" id="PTHR11639:SF134">
    <property type="entry name" value="PROTEIN S100-A1-RELATED"/>
    <property type="match status" value="1"/>
</dbReference>
<dbReference type="GO" id="GO:0048306">
    <property type="term" value="F:calcium-dependent protein binding"/>
    <property type="evidence" value="ECO:0007669"/>
    <property type="project" value="TreeGrafter"/>
</dbReference>
<dbReference type="GeneID" id="108700425"/>
<dbReference type="InterPro" id="IPR002048">
    <property type="entry name" value="EF_hand_dom"/>
</dbReference>
<dbReference type="KEGG" id="xla:108700425"/>
<comment type="similarity">
    <text evidence="1">Belongs to the S-100 family.</text>
</comment>
<dbReference type="CDD" id="cd00213">
    <property type="entry name" value="S-100"/>
    <property type="match status" value="1"/>
</dbReference>
<dbReference type="RefSeq" id="XP_018089084.1">
    <property type="nucleotide sequence ID" value="XM_018233595.2"/>
</dbReference>